<reference evidence="24 25" key="1">
    <citation type="submission" date="2024-02" db="EMBL/GenBank/DDBJ databases">
        <title>High-quality chromosome-scale genome assembly of Pensacola bahiagrass (Paspalum notatum Flugge var. saurae).</title>
        <authorList>
            <person name="Vega J.M."/>
            <person name="Podio M."/>
            <person name="Orjuela J."/>
            <person name="Siena L.A."/>
            <person name="Pessino S.C."/>
            <person name="Combes M.C."/>
            <person name="Mariac C."/>
            <person name="Albertini E."/>
            <person name="Pupilli F."/>
            <person name="Ortiz J.P.A."/>
            <person name="Leblanc O."/>
        </authorList>
    </citation>
    <scope>NUCLEOTIDE SEQUENCE [LARGE SCALE GENOMIC DNA]</scope>
    <source>
        <strain evidence="24">R1</strain>
        <tissue evidence="24">Leaf</tissue>
    </source>
</reference>
<comment type="similarity">
    <text evidence="2">Belongs to the protein kinase superfamily. Ser/Thr protein kinase family.</text>
</comment>
<proteinExistence type="inferred from homology"/>
<evidence type="ECO:0000256" key="20">
    <source>
        <dbReference type="ARBA" id="ARBA00048679"/>
    </source>
</evidence>
<evidence type="ECO:0000256" key="9">
    <source>
        <dbReference type="ARBA" id="ARBA00022692"/>
    </source>
</evidence>
<dbReference type="SUPFAM" id="SSF52047">
    <property type="entry name" value="RNI-like"/>
    <property type="match status" value="1"/>
</dbReference>
<name>A0AAQ3WIH3_PASNO</name>
<dbReference type="InterPro" id="IPR003591">
    <property type="entry name" value="Leu-rich_rpt_typical-subtyp"/>
</dbReference>
<comment type="catalytic activity">
    <reaction evidence="19">
        <text>L-threonyl-[protein] + ATP = O-phospho-L-threonyl-[protein] + ADP + H(+)</text>
        <dbReference type="Rhea" id="RHEA:46608"/>
        <dbReference type="Rhea" id="RHEA-COMP:11060"/>
        <dbReference type="Rhea" id="RHEA-COMP:11605"/>
        <dbReference type="ChEBI" id="CHEBI:15378"/>
        <dbReference type="ChEBI" id="CHEBI:30013"/>
        <dbReference type="ChEBI" id="CHEBI:30616"/>
        <dbReference type="ChEBI" id="CHEBI:61977"/>
        <dbReference type="ChEBI" id="CHEBI:456216"/>
        <dbReference type="EC" id="2.7.11.1"/>
    </reaction>
</comment>
<keyword evidence="6" id="KW-0597">Phosphoprotein</keyword>
<evidence type="ECO:0000256" key="4">
    <source>
        <dbReference type="ARBA" id="ARBA00022475"/>
    </source>
</evidence>
<evidence type="ECO:0000256" key="15">
    <source>
        <dbReference type="ARBA" id="ARBA00022989"/>
    </source>
</evidence>
<sequence>MSFISPNIKLKMRIYVQLLLFFLVLSIVSLFASSQTTLSNDSDREALLGLKTSIISDPSGALSSWGNGSSACTWTGVICKHGGRVFELDLRDLDLVGMISPHIGNLTALRSLYLQDNHFAGNIPNHIGKLDQLEMLNLSGNLLTGTIPVAFTNCTNLITIDVSGNTISGDIPSSIHLLYKLQVLNVAKNQLDGSIPPSIGNLSLLRHIDLHTNNLTGEIPETLGRLNYIQYLELSLNNLRGIVPLQLYNSSTLAFFAIANNDLYGQIPTDIGFRLPNLRDFHNCVNMFSGPIPPSLHNLTKIKSIRMSHNLLTGSVPPGLSRLHNLVLYNIGFNYISDTTTIISDLTNCTKLQLIALEENHIEGSIPNSLGNHSSSLVMLYLGGNSMWSNTTFNWNYNELSGSIPPEIGSLNELTVLGLTGNKLSGPLPVEIGHLTALTKLEISKNELVGRIPNELGLLQHVLSLDISSNKLHGDIPGSLFSLRSLSSMLNLSHNLLSGEVIDTTGQLENIIAIDLSDNLLNGSIPLSIGQCQSLQALSLSTNTLSGMIPDSIGDLRGLQSLDLSDNKLTSSIPESLAKLHLQLLNLSMNDLSGLVPSTGIFGNHSVVNLEGNPKLCYSLSLSCYHSQHSSHSQKMHTVTAVASSSVAAISILILILIMFYYRRYLGNAKTGAMGSINIRANHPLISYEELSRVTNNFDHINIIGAGSFGSVYKAILLDGTPVAIKVLDLCKMGAPKSWFRNVRHRNLIKLVTICASTDFAGNEFRAVIYELMSNGSLEDWIHRHKQHEDGTGLHAGEVLNIAIDAACALEYMHNECGGQVVHCDIKPSNVLLDGDMTAKVGDFGLARLLAPLQPEQQSVSSIHGLNGSIGYIPPEYGYGSKPSTRGDVYSYGVMLLEMITGKSPLERSFSGEMNLTKWVQDNFPHHAHEVIDKRLISATIDASLEGVQESNTKQLLMNSLLIPMMEVALSCVLESPDERSMLHDSLLSVV</sequence>
<keyword evidence="18" id="KW-0325">Glycoprotein</keyword>
<dbReference type="SUPFAM" id="SSF56112">
    <property type="entry name" value="Protein kinase-like (PK-like)"/>
    <property type="match status" value="1"/>
</dbReference>
<evidence type="ECO:0000256" key="21">
    <source>
        <dbReference type="PROSITE-ProRule" id="PRU10141"/>
    </source>
</evidence>
<evidence type="ECO:0000313" key="25">
    <source>
        <dbReference type="Proteomes" id="UP001341281"/>
    </source>
</evidence>
<comment type="subcellular location">
    <subcellularLocation>
        <location evidence="1">Cell membrane</location>
        <topology evidence="1">Single-pass membrane protein</topology>
    </subcellularLocation>
</comment>
<evidence type="ECO:0000256" key="1">
    <source>
        <dbReference type="ARBA" id="ARBA00004162"/>
    </source>
</evidence>
<accession>A0AAQ3WIH3</accession>
<dbReference type="Pfam" id="PF00069">
    <property type="entry name" value="Pkinase"/>
    <property type="match status" value="1"/>
</dbReference>
<keyword evidence="7" id="KW-0433">Leucine-rich repeat</keyword>
<dbReference type="SUPFAM" id="SSF52058">
    <property type="entry name" value="L domain-like"/>
    <property type="match status" value="1"/>
</dbReference>
<dbReference type="Proteomes" id="UP001341281">
    <property type="component" value="Chromosome 03"/>
</dbReference>
<evidence type="ECO:0000256" key="12">
    <source>
        <dbReference type="ARBA" id="ARBA00022741"/>
    </source>
</evidence>
<dbReference type="InterPro" id="IPR000719">
    <property type="entry name" value="Prot_kinase_dom"/>
</dbReference>
<dbReference type="EC" id="2.7.11.1" evidence="3"/>
<keyword evidence="4" id="KW-1003">Cell membrane</keyword>
<keyword evidence="14 21" id="KW-0067">ATP-binding</keyword>
<keyword evidence="15 22" id="KW-1133">Transmembrane helix</keyword>
<dbReference type="PROSITE" id="PS51450">
    <property type="entry name" value="LRR"/>
    <property type="match status" value="1"/>
</dbReference>
<evidence type="ECO:0000256" key="18">
    <source>
        <dbReference type="ARBA" id="ARBA00023180"/>
    </source>
</evidence>
<dbReference type="InterPro" id="IPR008271">
    <property type="entry name" value="Ser/Thr_kinase_AS"/>
</dbReference>
<dbReference type="InterPro" id="IPR017441">
    <property type="entry name" value="Protein_kinase_ATP_BS"/>
</dbReference>
<dbReference type="FunFam" id="3.80.10.10:FF:000095">
    <property type="entry name" value="LRR receptor-like serine/threonine-protein kinase GSO1"/>
    <property type="match status" value="1"/>
</dbReference>
<dbReference type="PROSITE" id="PS00108">
    <property type="entry name" value="PROTEIN_KINASE_ST"/>
    <property type="match status" value="1"/>
</dbReference>
<dbReference type="Gene3D" id="1.10.510.10">
    <property type="entry name" value="Transferase(Phosphotransferase) domain 1"/>
    <property type="match status" value="1"/>
</dbReference>
<evidence type="ECO:0000256" key="10">
    <source>
        <dbReference type="ARBA" id="ARBA00022729"/>
    </source>
</evidence>
<feature type="transmembrane region" description="Helical" evidence="22">
    <location>
        <begin position="641"/>
        <end position="662"/>
    </location>
</feature>
<evidence type="ECO:0000256" key="6">
    <source>
        <dbReference type="ARBA" id="ARBA00022553"/>
    </source>
</evidence>
<dbReference type="FunFam" id="3.80.10.10:FF:000317">
    <property type="entry name" value="Inactive leucine-rich repeat receptor-like protein kinase"/>
    <property type="match status" value="1"/>
</dbReference>
<evidence type="ECO:0000259" key="23">
    <source>
        <dbReference type="PROSITE" id="PS50011"/>
    </source>
</evidence>
<evidence type="ECO:0000256" key="5">
    <source>
        <dbReference type="ARBA" id="ARBA00022527"/>
    </source>
</evidence>
<dbReference type="Pfam" id="PF08263">
    <property type="entry name" value="LRRNT_2"/>
    <property type="match status" value="1"/>
</dbReference>
<dbReference type="GO" id="GO:0005886">
    <property type="term" value="C:plasma membrane"/>
    <property type="evidence" value="ECO:0007669"/>
    <property type="project" value="UniProtKB-SubCell"/>
</dbReference>
<dbReference type="FunFam" id="1.10.510.10:FF:000358">
    <property type="entry name" value="Putative leucine-rich repeat receptor-like serine/threonine-protein kinase"/>
    <property type="match status" value="1"/>
</dbReference>
<keyword evidence="8" id="KW-0808">Transferase</keyword>
<dbReference type="InterPro" id="IPR055414">
    <property type="entry name" value="LRR_R13L4/SHOC2-like"/>
</dbReference>
<keyword evidence="9 22" id="KW-0812">Transmembrane</keyword>
<evidence type="ECO:0000256" key="3">
    <source>
        <dbReference type="ARBA" id="ARBA00012513"/>
    </source>
</evidence>
<evidence type="ECO:0000256" key="2">
    <source>
        <dbReference type="ARBA" id="ARBA00008684"/>
    </source>
</evidence>
<evidence type="ECO:0000256" key="17">
    <source>
        <dbReference type="ARBA" id="ARBA00023170"/>
    </source>
</evidence>
<keyword evidence="11" id="KW-0677">Repeat</keyword>
<keyword evidence="17" id="KW-0675">Receptor</keyword>
<evidence type="ECO:0000256" key="11">
    <source>
        <dbReference type="ARBA" id="ARBA00022737"/>
    </source>
</evidence>
<dbReference type="PROSITE" id="PS00107">
    <property type="entry name" value="PROTEIN_KINASE_ATP"/>
    <property type="match status" value="1"/>
</dbReference>
<dbReference type="InterPro" id="IPR032675">
    <property type="entry name" value="LRR_dom_sf"/>
</dbReference>
<evidence type="ECO:0000256" key="19">
    <source>
        <dbReference type="ARBA" id="ARBA00047899"/>
    </source>
</evidence>
<evidence type="ECO:0000256" key="16">
    <source>
        <dbReference type="ARBA" id="ARBA00023136"/>
    </source>
</evidence>
<evidence type="ECO:0000256" key="14">
    <source>
        <dbReference type="ARBA" id="ARBA00022840"/>
    </source>
</evidence>
<evidence type="ECO:0000256" key="7">
    <source>
        <dbReference type="ARBA" id="ARBA00022614"/>
    </source>
</evidence>
<keyword evidence="10" id="KW-0732">Signal</keyword>
<dbReference type="SMART" id="SM00369">
    <property type="entry name" value="LRR_TYP"/>
    <property type="match status" value="8"/>
</dbReference>
<keyword evidence="5" id="KW-0723">Serine/threonine-protein kinase</keyword>
<dbReference type="PANTHER" id="PTHR48053">
    <property type="entry name" value="LEUCINE RICH REPEAT FAMILY PROTEIN, EXPRESSED"/>
    <property type="match status" value="1"/>
</dbReference>
<dbReference type="EMBL" id="CP144747">
    <property type="protein sequence ID" value="WVZ62665.1"/>
    <property type="molecule type" value="Genomic_DNA"/>
</dbReference>
<evidence type="ECO:0000256" key="13">
    <source>
        <dbReference type="ARBA" id="ARBA00022777"/>
    </source>
</evidence>
<dbReference type="InterPro" id="IPR051716">
    <property type="entry name" value="Plant_RL_S/T_kinase"/>
</dbReference>
<dbReference type="PANTHER" id="PTHR48053:SF136">
    <property type="entry name" value="PROTEIN KINASE, PLANT-TYPE, PUTATIVE-RELATED"/>
    <property type="match status" value="1"/>
</dbReference>
<dbReference type="GO" id="GO:0005524">
    <property type="term" value="F:ATP binding"/>
    <property type="evidence" value="ECO:0007669"/>
    <property type="project" value="UniProtKB-UniRule"/>
</dbReference>
<evidence type="ECO:0000256" key="8">
    <source>
        <dbReference type="ARBA" id="ARBA00022679"/>
    </source>
</evidence>
<keyword evidence="12 21" id="KW-0547">Nucleotide-binding</keyword>
<dbReference type="GO" id="GO:0004674">
    <property type="term" value="F:protein serine/threonine kinase activity"/>
    <property type="evidence" value="ECO:0007669"/>
    <property type="project" value="UniProtKB-KW"/>
</dbReference>
<comment type="catalytic activity">
    <reaction evidence="20">
        <text>L-seryl-[protein] + ATP = O-phospho-L-seryl-[protein] + ADP + H(+)</text>
        <dbReference type="Rhea" id="RHEA:17989"/>
        <dbReference type="Rhea" id="RHEA-COMP:9863"/>
        <dbReference type="Rhea" id="RHEA-COMP:11604"/>
        <dbReference type="ChEBI" id="CHEBI:15378"/>
        <dbReference type="ChEBI" id="CHEBI:29999"/>
        <dbReference type="ChEBI" id="CHEBI:30616"/>
        <dbReference type="ChEBI" id="CHEBI:83421"/>
        <dbReference type="ChEBI" id="CHEBI:456216"/>
        <dbReference type="EC" id="2.7.11.1"/>
    </reaction>
</comment>
<dbReference type="Pfam" id="PF13855">
    <property type="entry name" value="LRR_8"/>
    <property type="match status" value="1"/>
</dbReference>
<evidence type="ECO:0000256" key="22">
    <source>
        <dbReference type="SAM" id="Phobius"/>
    </source>
</evidence>
<feature type="binding site" evidence="21">
    <location>
        <position position="726"/>
    </location>
    <ligand>
        <name>ATP</name>
        <dbReference type="ChEBI" id="CHEBI:30616"/>
    </ligand>
</feature>
<keyword evidence="13" id="KW-0418">Kinase</keyword>
<dbReference type="Gene3D" id="3.80.10.10">
    <property type="entry name" value="Ribonuclease Inhibitor"/>
    <property type="match status" value="5"/>
</dbReference>
<dbReference type="InterPro" id="IPR013210">
    <property type="entry name" value="LRR_N_plant-typ"/>
</dbReference>
<dbReference type="InterPro" id="IPR001611">
    <property type="entry name" value="Leu-rich_rpt"/>
</dbReference>
<evidence type="ECO:0000313" key="24">
    <source>
        <dbReference type="EMBL" id="WVZ62665.1"/>
    </source>
</evidence>
<dbReference type="SMART" id="SM00220">
    <property type="entry name" value="S_TKc"/>
    <property type="match status" value="1"/>
</dbReference>
<dbReference type="InterPro" id="IPR011009">
    <property type="entry name" value="Kinase-like_dom_sf"/>
</dbReference>
<protein>
    <recommendedName>
        <fullName evidence="3">non-specific serine/threonine protein kinase</fullName>
        <ecNumber evidence="3">2.7.11.1</ecNumber>
    </recommendedName>
</protein>
<feature type="domain" description="Protein kinase" evidence="23">
    <location>
        <begin position="698"/>
        <end position="991"/>
    </location>
</feature>
<dbReference type="PROSITE" id="PS50011">
    <property type="entry name" value="PROTEIN_KINASE_DOM"/>
    <property type="match status" value="1"/>
</dbReference>
<keyword evidence="16 22" id="KW-0472">Membrane</keyword>
<keyword evidence="25" id="KW-1185">Reference proteome</keyword>
<organism evidence="24 25">
    <name type="scientific">Paspalum notatum var. saurae</name>
    <dbReference type="NCBI Taxonomy" id="547442"/>
    <lineage>
        <taxon>Eukaryota</taxon>
        <taxon>Viridiplantae</taxon>
        <taxon>Streptophyta</taxon>
        <taxon>Embryophyta</taxon>
        <taxon>Tracheophyta</taxon>
        <taxon>Spermatophyta</taxon>
        <taxon>Magnoliopsida</taxon>
        <taxon>Liliopsida</taxon>
        <taxon>Poales</taxon>
        <taxon>Poaceae</taxon>
        <taxon>PACMAD clade</taxon>
        <taxon>Panicoideae</taxon>
        <taxon>Andropogonodae</taxon>
        <taxon>Paspaleae</taxon>
        <taxon>Paspalinae</taxon>
        <taxon>Paspalum</taxon>
    </lineage>
</organism>
<dbReference type="Gene3D" id="3.30.200.20">
    <property type="entry name" value="Phosphorylase Kinase, domain 1"/>
    <property type="match status" value="1"/>
</dbReference>
<dbReference type="AlphaFoldDB" id="A0AAQ3WIH3"/>
<gene>
    <name evidence="24" type="ORF">U9M48_012382</name>
</gene>
<dbReference type="Pfam" id="PF23598">
    <property type="entry name" value="LRR_14"/>
    <property type="match status" value="1"/>
</dbReference>